<keyword evidence="4" id="KW-1185">Reference proteome</keyword>
<dbReference type="AlphaFoldDB" id="I4D2L5"/>
<evidence type="ECO:0000259" key="2">
    <source>
        <dbReference type="PROSITE" id="PS50943"/>
    </source>
</evidence>
<dbReference type="Pfam" id="PF01381">
    <property type="entry name" value="HTH_3"/>
    <property type="match status" value="1"/>
</dbReference>
<dbReference type="PROSITE" id="PS50943">
    <property type="entry name" value="HTH_CROC1"/>
    <property type="match status" value="1"/>
</dbReference>
<dbReference type="CDD" id="cd00093">
    <property type="entry name" value="HTH_XRE"/>
    <property type="match status" value="1"/>
</dbReference>
<dbReference type="HOGENOM" id="CLU_066192_44_1_9"/>
<gene>
    <name evidence="3" type="ordered locus">Desaci_0995</name>
</gene>
<dbReference type="OrthoDB" id="48775at2"/>
<evidence type="ECO:0000313" key="3">
    <source>
        <dbReference type="EMBL" id="AFM40039.1"/>
    </source>
</evidence>
<dbReference type="RefSeq" id="WP_014826048.1">
    <property type="nucleotide sequence ID" value="NC_018068.1"/>
</dbReference>
<dbReference type="EMBL" id="CP003639">
    <property type="protein sequence ID" value="AFM40039.1"/>
    <property type="molecule type" value="Genomic_DNA"/>
</dbReference>
<protein>
    <submittedName>
        <fullName evidence="3">Putative transcriptional regulator</fullName>
    </submittedName>
</protein>
<proteinExistence type="predicted"/>
<dbReference type="KEGG" id="dai:Desaci_0995"/>
<keyword evidence="1" id="KW-0238">DNA-binding</keyword>
<sequence length="73" mass="8561">MDNRVREFRINLGLTQEQLAEKVGVSSRTIISLEKGIYKPSIMLAYKLSLIFNETIECIFKLDENLKKEEKKR</sequence>
<dbReference type="SUPFAM" id="SSF47413">
    <property type="entry name" value="lambda repressor-like DNA-binding domains"/>
    <property type="match status" value="1"/>
</dbReference>
<dbReference type="eggNOG" id="COG1476">
    <property type="taxonomic scope" value="Bacteria"/>
</dbReference>
<dbReference type="GO" id="GO:0003677">
    <property type="term" value="F:DNA binding"/>
    <property type="evidence" value="ECO:0007669"/>
    <property type="project" value="UniProtKB-KW"/>
</dbReference>
<name>I4D2L5_DESAJ</name>
<feature type="domain" description="HTH cro/C1-type" evidence="2">
    <location>
        <begin position="5"/>
        <end position="59"/>
    </location>
</feature>
<reference evidence="3 4" key="1">
    <citation type="journal article" date="2012" name="J. Bacteriol.">
        <title>Complete genome sequences of Desulfosporosinus orientis DSM765T, Desulfosporosinus youngiae DSM17734T, Desulfosporosinus meridiei DSM13257T, and Desulfosporosinus acidiphilus DSM22704T.</title>
        <authorList>
            <person name="Pester M."/>
            <person name="Brambilla E."/>
            <person name="Alazard D."/>
            <person name="Rattei T."/>
            <person name="Weinmaier T."/>
            <person name="Han J."/>
            <person name="Lucas S."/>
            <person name="Lapidus A."/>
            <person name="Cheng J.F."/>
            <person name="Goodwin L."/>
            <person name="Pitluck S."/>
            <person name="Peters L."/>
            <person name="Ovchinnikova G."/>
            <person name="Teshima H."/>
            <person name="Detter J.C."/>
            <person name="Han C.S."/>
            <person name="Tapia R."/>
            <person name="Land M.L."/>
            <person name="Hauser L."/>
            <person name="Kyrpides N.C."/>
            <person name="Ivanova N.N."/>
            <person name="Pagani I."/>
            <person name="Huntmann M."/>
            <person name="Wei C.L."/>
            <person name="Davenport K.W."/>
            <person name="Daligault H."/>
            <person name="Chain P.S."/>
            <person name="Chen A."/>
            <person name="Mavromatis K."/>
            <person name="Markowitz V."/>
            <person name="Szeto E."/>
            <person name="Mikhailova N."/>
            <person name="Pati A."/>
            <person name="Wagner M."/>
            <person name="Woyke T."/>
            <person name="Ollivier B."/>
            <person name="Klenk H.P."/>
            <person name="Spring S."/>
            <person name="Loy A."/>
        </authorList>
    </citation>
    <scope>NUCLEOTIDE SEQUENCE [LARGE SCALE GENOMIC DNA]</scope>
    <source>
        <strain evidence="4">DSM 22704 / JCM 16185 / SJ4</strain>
    </source>
</reference>
<dbReference type="SMART" id="SM00530">
    <property type="entry name" value="HTH_XRE"/>
    <property type="match status" value="1"/>
</dbReference>
<evidence type="ECO:0000256" key="1">
    <source>
        <dbReference type="ARBA" id="ARBA00023125"/>
    </source>
</evidence>
<organism evidence="3 4">
    <name type="scientific">Desulfosporosinus acidiphilus (strain DSM 22704 / JCM 16185 / SJ4)</name>
    <dbReference type="NCBI Taxonomy" id="646529"/>
    <lineage>
        <taxon>Bacteria</taxon>
        <taxon>Bacillati</taxon>
        <taxon>Bacillota</taxon>
        <taxon>Clostridia</taxon>
        <taxon>Eubacteriales</taxon>
        <taxon>Desulfitobacteriaceae</taxon>
        <taxon>Desulfosporosinus</taxon>
    </lineage>
</organism>
<dbReference type="STRING" id="646529.Desaci_0995"/>
<evidence type="ECO:0000313" key="4">
    <source>
        <dbReference type="Proteomes" id="UP000002892"/>
    </source>
</evidence>
<dbReference type="PANTHER" id="PTHR46558:SF4">
    <property type="entry name" value="DNA-BIDING PHAGE PROTEIN"/>
    <property type="match status" value="1"/>
</dbReference>
<dbReference type="PANTHER" id="PTHR46558">
    <property type="entry name" value="TRACRIPTIONAL REGULATORY PROTEIN-RELATED-RELATED"/>
    <property type="match status" value="1"/>
</dbReference>
<dbReference type="Gene3D" id="1.10.260.40">
    <property type="entry name" value="lambda repressor-like DNA-binding domains"/>
    <property type="match status" value="1"/>
</dbReference>
<dbReference type="Proteomes" id="UP000002892">
    <property type="component" value="Chromosome"/>
</dbReference>
<accession>I4D2L5</accession>
<dbReference type="InterPro" id="IPR010982">
    <property type="entry name" value="Lambda_DNA-bd_dom_sf"/>
</dbReference>
<dbReference type="InterPro" id="IPR001387">
    <property type="entry name" value="Cro/C1-type_HTH"/>
</dbReference>